<dbReference type="Gene3D" id="3.30.70.100">
    <property type="match status" value="2"/>
</dbReference>
<name>A0ABT7B5U1_9CYAN</name>
<evidence type="ECO:0000259" key="1">
    <source>
        <dbReference type="Pfam" id="PF07110"/>
    </source>
</evidence>
<dbReference type="InterPro" id="IPR011008">
    <property type="entry name" value="Dimeric_a/b-barrel"/>
</dbReference>
<accession>A0ABT7B5U1</accession>
<gene>
    <name evidence="2" type="ORF">PMG25_10325</name>
</gene>
<dbReference type="EMBL" id="JAQOSO010000055">
    <property type="protein sequence ID" value="MDJ1174485.1"/>
    <property type="molecule type" value="Genomic_DNA"/>
</dbReference>
<evidence type="ECO:0000313" key="3">
    <source>
        <dbReference type="Proteomes" id="UP001235849"/>
    </source>
</evidence>
<dbReference type="Proteomes" id="UP001235849">
    <property type="component" value="Unassembled WGS sequence"/>
</dbReference>
<sequence>MPDYSERDKQAVVTNYAVLWKRADIDLETFDGYWGHVHGPVCVRLPGLYQYWQHQVHHNLGGIWPEIEGVTTRSLPEENFDGVAELTFKSNEDRLTWFKAFQETLTGDDANFLSHIVIYTTSPGNSVTYYDELENGQPTGLVSADKFNIIVRKKDSVKVAKFHKWMKETLAPALAKAQPILKVRMHLFDETTMQPDFQGAIEISFTNRLALRNYLASDDYQQISQDISKYLKSFQPYPQRGTFTLAYEGEPTLTGEWGITGAQMIETVGAVNQTQPVVRNLMLGNG</sequence>
<feature type="domain" description="EthD" evidence="1">
    <location>
        <begin position="24"/>
        <end position="114"/>
    </location>
</feature>
<keyword evidence="3" id="KW-1185">Reference proteome</keyword>
<protein>
    <submittedName>
        <fullName evidence="2">EthD domain-containing protein</fullName>
    </submittedName>
</protein>
<dbReference type="Pfam" id="PF07110">
    <property type="entry name" value="EthD"/>
    <property type="match status" value="1"/>
</dbReference>
<proteinExistence type="predicted"/>
<dbReference type="RefSeq" id="WP_283766815.1">
    <property type="nucleotide sequence ID" value="NZ_JAQOSO010000055.1"/>
</dbReference>
<reference evidence="2 3" key="1">
    <citation type="submission" date="2023-01" db="EMBL/GenBank/DDBJ databases">
        <title>Novel diversity within Roseofilum (Cyanobacteria; Desertifilaceae) from marine benthic mats with descriptions of four novel species.</title>
        <authorList>
            <person name="Wang Y."/>
            <person name="Berthold D.E."/>
            <person name="Hu J."/>
            <person name="Lefler F.W."/>
            <person name="Laughinghouse H.D. IV."/>
        </authorList>
    </citation>
    <scope>NUCLEOTIDE SEQUENCE [LARGE SCALE GENOMIC DNA]</scope>
    <source>
        <strain evidence="2 3">BLCC-M114</strain>
    </source>
</reference>
<dbReference type="InterPro" id="IPR009799">
    <property type="entry name" value="EthD_dom"/>
</dbReference>
<comment type="caution">
    <text evidence="2">The sequence shown here is derived from an EMBL/GenBank/DDBJ whole genome shotgun (WGS) entry which is preliminary data.</text>
</comment>
<organism evidence="2 3">
    <name type="scientific">Roseofilum capinflatum BLCC-M114</name>
    <dbReference type="NCBI Taxonomy" id="3022440"/>
    <lineage>
        <taxon>Bacteria</taxon>
        <taxon>Bacillati</taxon>
        <taxon>Cyanobacteriota</taxon>
        <taxon>Cyanophyceae</taxon>
        <taxon>Desertifilales</taxon>
        <taxon>Desertifilaceae</taxon>
        <taxon>Roseofilum</taxon>
        <taxon>Roseofilum capinflatum</taxon>
    </lineage>
</organism>
<dbReference type="SUPFAM" id="SSF54909">
    <property type="entry name" value="Dimeric alpha+beta barrel"/>
    <property type="match status" value="2"/>
</dbReference>
<evidence type="ECO:0000313" key="2">
    <source>
        <dbReference type="EMBL" id="MDJ1174485.1"/>
    </source>
</evidence>